<keyword evidence="1 3" id="KW-0853">WD repeat</keyword>
<dbReference type="PRINTS" id="PR00320">
    <property type="entry name" value="GPROTEINBRPT"/>
</dbReference>
<feature type="repeat" description="WD" evidence="3">
    <location>
        <begin position="193"/>
        <end position="234"/>
    </location>
</feature>
<dbReference type="SUPFAM" id="SSF109925">
    <property type="entry name" value="Lissencephaly-1 protein (Lis-1, PAF-AH alpha) N-terminal domain"/>
    <property type="match status" value="1"/>
</dbReference>
<dbReference type="InterPro" id="IPR020472">
    <property type="entry name" value="WD40_PAC1"/>
</dbReference>
<dbReference type="InterPro" id="IPR036322">
    <property type="entry name" value="WD40_repeat_dom_sf"/>
</dbReference>
<evidence type="ECO:0000256" key="3">
    <source>
        <dbReference type="PROSITE-ProRule" id="PRU00221"/>
    </source>
</evidence>
<evidence type="ECO:0000256" key="4">
    <source>
        <dbReference type="SAM" id="MobiDB-lite"/>
    </source>
</evidence>
<feature type="repeat" description="WD" evidence="3">
    <location>
        <begin position="150"/>
        <end position="185"/>
    </location>
</feature>
<dbReference type="PROSITE" id="PS50294">
    <property type="entry name" value="WD_REPEATS_REGION"/>
    <property type="match status" value="3"/>
</dbReference>
<evidence type="ECO:0000256" key="2">
    <source>
        <dbReference type="ARBA" id="ARBA00022737"/>
    </source>
</evidence>
<evidence type="ECO:0000313" key="5">
    <source>
        <dbReference type="Proteomes" id="UP000887574"/>
    </source>
</evidence>
<dbReference type="InterPro" id="IPR019775">
    <property type="entry name" value="WD40_repeat_CS"/>
</dbReference>
<dbReference type="PANTHER" id="PTHR19848:SF8">
    <property type="entry name" value="F-BOX AND WD REPEAT DOMAIN CONTAINING 7"/>
    <property type="match status" value="1"/>
</dbReference>
<feature type="repeat" description="WD" evidence="3">
    <location>
        <begin position="356"/>
        <end position="390"/>
    </location>
</feature>
<dbReference type="Gene3D" id="2.130.10.10">
    <property type="entry name" value="YVTN repeat-like/Quinoprotein amine dehydrogenase"/>
    <property type="match status" value="1"/>
</dbReference>
<feature type="compositionally biased region" description="Basic and acidic residues" evidence="4">
    <location>
        <begin position="96"/>
        <end position="112"/>
    </location>
</feature>
<reference evidence="6" key="1">
    <citation type="submission" date="2022-11" db="UniProtKB">
        <authorList>
            <consortium name="WormBaseParasite"/>
        </authorList>
    </citation>
    <scope>IDENTIFICATION</scope>
</reference>
<dbReference type="PANTHER" id="PTHR19848">
    <property type="entry name" value="WD40 REPEAT PROTEIN"/>
    <property type="match status" value="1"/>
</dbReference>
<name>A0A915EIC3_9BILA</name>
<feature type="repeat" description="WD" evidence="3">
    <location>
        <begin position="308"/>
        <end position="330"/>
    </location>
</feature>
<evidence type="ECO:0000256" key="1">
    <source>
        <dbReference type="ARBA" id="ARBA00022574"/>
    </source>
</evidence>
<dbReference type="WBParaSite" id="jg6204">
    <property type="protein sequence ID" value="jg6204"/>
    <property type="gene ID" value="jg6204"/>
</dbReference>
<sequence>MLLKKPAEFACIWPDSAFKHGDVKQAKRRFKLGYNRLLETHGFSHSSEAFRKEANIDENADPNRLAQVAGLLEKKWTLTTRLQQKVLQLEEKVQQMDREAMSGAPSRDKRQPTEWIPRPPERYQLNGHRLPVTRVIFHPMFNSGEFERSLKGHTDSVQDINFNASGKLLVSCSADMSIKIWDFHSNYDCLKTLKGHDHNISSVTFLPSGDFVLSASRDKLIKLWDVANGFCVQNFAGHSDWVRMVRVNASAHTSLRAAMTRQSKYGAWQQNSQKQHWLDMITLWSTETSKESKMNGDMDSSQQQQAILISASRDRSILVWEVVSSSCLFTLQVMTIGDDKTMRIWSIEHKRCIKVLQAHAQFVTSVDFHPKLPYVVTSSVDTTIKVWECR</sequence>
<proteinExistence type="predicted"/>
<dbReference type="SUPFAM" id="SSF50978">
    <property type="entry name" value="WD40 repeat-like"/>
    <property type="match status" value="1"/>
</dbReference>
<keyword evidence="2" id="KW-0677">Repeat</keyword>
<feature type="region of interest" description="Disordered" evidence="4">
    <location>
        <begin position="96"/>
        <end position="122"/>
    </location>
</feature>
<dbReference type="Gene3D" id="1.20.960.30">
    <property type="match status" value="1"/>
</dbReference>
<evidence type="ECO:0000313" key="6">
    <source>
        <dbReference type="WBParaSite" id="jg6204"/>
    </source>
</evidence>
<dbReference type="PROSITE" id="PS00678">
    <property type="entry name" value="WD_REPEATS_1"/>
    <property type="match status" value="3"/>
</dbReference>
<dbReference type="AlphaFoldDB" id="A0A915EIC3"/>
<accession>A0A915EIC3</accession>
<dbReference type="InterPro" id="IPR037190">
    <property type="entry name" value="LIS1_N"/>
</dbReference>
<dbReference type="Pfam" id="PF00400">
    <property type="entry name" value="WD40"/>
    <property type="match status" value="3"/>
</dbReference>
<dbReference type="Proteomes" id="UP000887574">
    <property type="component" value="Unplaced"/>
</dbReference>
<dbReference type="CDD" id="cd00200">
    <property type="entry name" value="WD40"/>
    <property type="match status" value="1"/>
</dbReference>
<dbReference type="SMART" id="SM00320">
    <property type="entry name" value="WD40"/>
    <property type="match status" value="4"/>
</dbReference>
<organism evidence="5 6">
    <name type="scientific">Ditylenchus dipsaci</name>
    <dbReference type="NCBI Taxonomy" id="166011"/>
    <lineage>
        <taxon>Eukaryota</taxon>
        <taxon>Metazoa</taxon>
        <taxon>Ecdysozoa</taxon>
        <taxon>Nematoda</taxon>
        <taxon>Chromadorea</taxon>
        <taxon>Rhabditida</taxon>
        <taxon>Tylenchina</taxon>
        <taxon>Tylenchomorpha</taxon>
        <taxon>Sphaerularioidea</taxon>
        <taxon>Anguinidae</taxon>
        <taxon>Anguininae</taxon>
        <taxon>Ditylenchus</taxon>
    </lineage>
</organism>
<dbReference type="InterPro" id="IPR015943">
    <property type="entry name" value="WD40/YVTN_repeat-like_dom_sf"/>
</dbReference>
<dbReference type="PROSITE" id="PS50082">
    <property type="entry name" value="WD_REPEATS_2"/>
    <property type="match status" value="4"/>
</dbReference>
<dbReference type="InterPro" id="IPR001680">
    <property type="entry name" value="WD40_rpt"/>
</dbReference>
<protein>
    <submittedName>
        <fullName evidence="6">Lissencephaly-1 homolog</fullName>
    </submittedName>
</protein>
<keyword evidence="5" id="KW-1185">Reference proteome</keyword>